<evidence type="ECO:0008006" key="5">
    <source>
        <dbReference type="Google" id="ProtNLM"/>
    </source>
</evidence>
<evidence type="ECO:0000256" key="1">
    <source>
        <dbReference type="SAM" id="MobiDB-lite"/>
    </source>
</evidence>
<dbReference type="OrthoDB" id="1436842at2"/>
<evidence type="ECO:0000256" key="2">
    <source>
        <dbReference type="SAM" id="SignalP"/>
    </source>
</evidence>
<dbReference type="EMBL" id="CP042218">
    <property type="protein sequence ID" value="QDW67553.1"/>
    <property type="molecule type" value="Genomic_DNA"/>
</dbReference>
<evidence type="ECO:0000313" key="3">
    <source>
        <dbReference type="EMBL" id="QDW67553.1"/>
    </source>
</evidence>
<dbReference type="KEGG" id="lug:FPZ22_12250"/>
<keyword evidence="2" id="KW-0732">Signal</keyword>
<proteinExistence type="predicted"/>
<feature type="chain" id="PRO_5021728488" description="Lipoprotein" evidence="2">
    <location>
        <begin position="23"/>
        <end position="174"/>
    </location>
</feature>
<dbReference type="AlphaFoldDB" id="A0A518N6M2"/>
<reference evidence="3 4" key="1">
    <citation type="submission" date="2019-07" db="EMBL/GenBank/DDBJ databases">
        <title>Full genome sequence of Luteimonas sp. Gr-4.</title>
        <authorList>
            <person name="Im W.-T."/>
        </authorList>
    </citation>
    <scope>NUCLEOTIDE SEQUENCE [LARGE SCALE GENOMIC DNA]</scope>
    <source>
        <strain evidence="3 4">Gr-4</strain>
    </source>
</reference>
<dbReference type="PROSITE" id="PS51257">
    <property type="entry name" value="PROKAR_LIPOPROTEIN"/>
    <property type="match status" value="1"/>
</dbReference>
<keyword evidence="4" id="KW-1185">Reference proteome</keyword>
<name>A0A518N6M2_9GAMM</name>
<dbReference type="RefSeq" id="WP_144893367.1">
    <property type="nucleotide sequence ID" value="NZ_CP042218.1"/>
</dbReference>
<sequence length="174" mass="18763">MKLLVRGAAIAAALFLSACATHQDVMLAKSVPPSIVSIAQVPDDGNSEAMDGALRNALVQNGFTVRAPLPAGTRQSGEVDGIVNYVDVWRWDIVMYLHSVAIKIFDARNGDLLVTGDWKNSAFHGFQDEKKVVSELVAEMTSRLRAATPREISRDTAADTRADEMLAAEPNDAP</sequence>
<dbReference type="Proteomes" id="UP000316584">
    <property type="component" value="Chromosome"/>
</dbReference>
<feature type="compositionally biased region" description="Basic and acidic residues" evidence="1">
    <location>
        <begin position="151"/>
        <end position="164"/>
    </location>
</feature>
<organism evidence="3 4">
    <name type="scientific">Luteimonas granuli</name>
    <dbReference type="NCBI Taxonomy" id="1176533"/>
    <lineage>
        <taxon>Bacteria</taxon>
        <taxon>Pseudomonadati</taxon>
        <taxon>Pseudomonadota</taxon>
        <taxon>Gammaproteobacteria</taxon>
        <taxon>Lysobacterales</taxon>
        <taxon>Lysobacteraceae</taxon>
        <taxon>Luteimonas</taxon>
    </lineage>
</organism>
<feature type="signal peptide" evidence="2">
    <location>
        <begin position="1"/>
        <end position="22"/>
    </location>
</feature>
<accession>A0A518N6M2</accession>
<evidence type="ECO:0000313" key="4">
    <source>
        <dbReference type="Proteomes" id="UP000316584"/>
    </source>
</evidence>
<gene>
    <name evidence="3" type="ORF">FPZ22_12250</name>
</gene>
<protein>
    <recommendedName>
        <fullName evidence="5">Lipoprotein</fullName>
    </recommendedName>
</protein>
<feature type="region of interest" description="Disordered" evidence="1">
    <location>
        <begin position="147"/>
        <end position="174"/>
    </location>
</feature>